<dbReference type="Proteomes" id="UP000189462">
    <property type="component" value="Unassembled WGS sequence"/>
</dbReference>
<dbReference type="OrthoDB" id="7844829at2"/>
<reference evidence="3 4" key="1">
    <citation type="submission" date="2017-02" db="EMBL/GenBank/DDBJ databases">
        <title>Genomic diversity within the haloalkaliphilic genus Thioalkalivibrio.</title>
        <authorList>
            <person name="Ahn A.-C."/>
            <person name="Meier-Kolthoff J."/>
            <person name="Overmars L."/>
            <person name="Richter M."/>
            <person name="Woyke T."/>
            <person name="Sorokin D.Y."/>
            <person name="Muyzer G."/>
        </authorList>
    </citation>
    <scope>NUCLEOTIDE SEQUENCE [LARGE SCALE GENOMIC DNA]</scope>
    <source>
        <strain evidence="3 4">ALJD</strain>
    </source>
</reference>
<comment type="caution">
    <text evidence="3">The sequence shown here is derived from an EMBL/GenBank/DDBJ whole genome shotgun (WGS) entry which is preliminary data.</text>
</comment>
<keyword evidence="1" id="KW-0472">Membrane</keyword>
<dbReference type="EMBL" id="MVBK01000004">
    <property type="protein sequence ID" value="OOG28716.1"/>
    <property type="molecule type" value="Genomic_DNA"/>
</dbReference>
<evidence type="ECO:0000256" key="1">
    <source>
        <dbReference type="SAM" id="Phobius"/>
    </source>
</evidence>
<dbReference type="AlphaFoldDB" id="A0A1V3NVG6"/>
<proteinExistence type="predicted"/>
<keyword evidence="1" id="KW-0812">Transmembrane</keyword>
<dbReference type="RefSeq" id="WP_077277291.1">
    <property type="nucleotide sequence ID" value="NZ_MVBK01000004.1"/>
</dbReference>
<accession>A0A1V3NVG6</accession>
<name>A0A1V3NVG6_9GAMM</name>
<dbReference type="Pfam" id="PF07589">
    <property type="entry name" value="PEP-CTERM"/>
    <property type="match status" value="1"/>
</dbReference>
<gene>
    <name evidence="3" type="ORF">B1C78_01055</name>
</gene>
<feature type="domain" description="Ice-binding protein C-terminal" evidence="2">
    <location>
        <begin position="217"/>
        <end position="241"/>
    </location>
</feature>
<sequence>MTSTTQKPATLTLLLLILVLAAGTVKAGPITLDLQYTGFANGSTSGTLYDQTSSKLIGGQGSLGVQAGMFAFNILDTVGDSPFEAGSTLYAFCIETGIALHKGETQYTLINAADYTFSGAQLQAFEQLYAGNHGALGAKSGDVAFQLAAWEILNETTADYALSGDDKGTFYSSDFQGARATADSWLSVLAEHPVDFHMYVLKAGNSQDLLVFGPPVTVPEPAMLTLLGTGLLVIAVVSMRRRLSR</sequence>
<keyword evidence="4" id="KW-1185">Reference proteome</keyword>
<keyword evidence="1" id="KW-1133">Transmembrane helix</keyword>
<evidence type="ECO:0000313" key="3">
    <source>
        <dbReference type="EMBL" id="OOG28716.1"/>
    </source>
</evidence>
<dbReference type="InterPro" id="IPR013424">
    <property type="entry name" value="Ice-binding_C"/>
</dbReference>
<dbReference type="STRING" id="108003.B1C78_01055"/>
<organism evidence="3 4">
    <name type="scientific">Thioalkalivibrio denitrificans</name>
    <dbReference type="NCBI Taxonomy" id="108003"/>
    <lineage>
        <taxon>Bacteria</taxon>
        <taxon>Pseudomonadati</taxon>
        <taxon>Pseudomonadota</taxon>
        <taxon>Gammaproteobacteria</taxon>
        <taxon>Chromatiales</taxon>
        <taxon>Ectothiorhodospiraceae</taxon>
        <taxon>Thioalkalivibrio</taxon>
    </lineage>
</organism>
<evidence type="ECO:0000313" key="4">
    <source>
        <dbReference type="Proteomes" id="UP000189462"/>
    </source>
</evidence>
<protein>
    <recommendedName>
        <fullName evidence="2">Ice-binding protein C-terminal domain-containing protein</fullName>
    </recommendedName>
</protein>
<evidence type="ECO:0000259" key="2">
    <source>
        <dbReference type="Pfam" id="PF07589"/>
    </source>
</evidence>
<feature type="transmembrane region" description="Helical" evidence="1">
    <location>
        <begin position="222"/>
        <end position="239"/>
    </location>
</feature>